<accession>A0A8S3BJ18</accession>
<name>A0A8S3BJ18_9BILA</name>
<comment type="caution">
    <text evidence="1">The sequence shown here is derived from an EMBL/GenBank/DDBJ whole genome shotgun (WGS) entry which is preliminary data.</text>
</comment>
<feature type="non-terminal residue" evidence="1">
    <location>
        <position position="247"/>
    </location>
</feature>
<dbReference type="EMBL" id="CAJOBJ010155442">
    <property type="protein sequence ID" value="CAF4824646.1"/>
    <property type="molecule type" value="Genomic_DNA"/>
</dbReference>
<sequence length="247" mass="28385">MFLESNHINILLSFVRSIARSNDPYQLLLHNKRSSLLLDSLLKQIVDRTNSNHALIIDQRLENIVIALAYLTVELQDKCQIRQDILKVLLEIYPRIPTAKYYEVASCNYKHGRLPPAEVFSFCLHTALTEIASTSHDAKTRDNIMSNMADSIRKIIERLRKDAHSHATERYQVIYRFEVPYLFGALRSIGRISGSHQSLMTQLFPISFNSITQSIHIEKQELTNNNLANIKNSPIAFRPIISKVLSR</sequence>
<dbReference type="Proteomes" id="UP000681720">
    <property type="component" value="Unassembled WGS sequence"/>
</dbReference>
<evidence type="ECO:0000313" key="2">
    <source>
        <dbReference type="Proteomes" id="UP000681720"/>
    </source>
</evidence>
<organism evidence="1 2">
    <name type="scientific">Rotaria magnacalcarata</name>
    <dbReference type="NCBI Taxonomy" id="392030"/>
    <lineage>
        <taxon>Eukaryota</taxon>
        <taxon>Metazoa</taxon>
        <taxon>Spiralia</taxon>
        <taxon>Gnathifera</taxon>
        <taxon>Rotifera</taxon>
        <taxon>Eurotatoria</taxon>
        <taxon>Bdelloidea</taxon>
        <taxon>Philodinida</taxon>
        <taxon>Philodinidae</taxon>
        <taxon>Rotaria</taxon>
    </lineage>
</organism>
<reference evidence="1" key="1">
    <citation type="submission" date="2021-02" db="EMBL/GenBank/DDBJ databases">
        <authorList>
            <person name="Nowell W R."/>
        </authorList>
    </citation>
    <scope>NUCLEOTIDE SEQUENCE</scope>
</reference>
<proteinExistence type="predicted"/>
<dbReference type="AlphaFoldDB" id="A0A8S3BJ18"/>
<gene>
    <name evidence="1" type="ORF">GIL414_LOCUS48176</name>
</gene>
<evidence type="ECO:0000313" key="1">
    <source>
        <dbReference type="EMBL" id="CAF4824646.1"/>
    </source>
</evidence>
<protein>
    <submittedName>
        <fullName evidence="1">Uncharacterized protein</fullName>
    </submittedName>
</protein>